<gene>
    <name evidence="16" type="primary">leuB</name>
    <name evidence="19" type="ORF">SAMN02745941_03416</name>
</gene>
<comment type="subcellular location">
    <subcellularLocation>
        <location evidence="3 16">Cytoplasm</location>
    </subcellularLocation>
</comment>
<evidence type="ECO:0000256" key="15">
    <source>
        <dbReference type="ARBA" id="ARBA00023577"/>
    </source>
</evidence>
<dbReference type="GO" id="GO:0005829">
    <property type="term" value="C:cytosol"/>
    <property type="evidence" value="ECO:0007669"/>
    <property type="project" value="TreeGrafter"/>
</dbReference>
<dbReference type="PANTHER" id="PTHR42979">
    <property type="entry name" value="3-ISOPROPYLMALATE DEHYDROGENASE"/>
    <property type="match status" value="1"/>
</dbReference>
<evidence type="ECO:0000256" key="11">
    <source>
        <dbReference type="ARBA" id="ARBA00022842"/>
    </source>
</evidence>
<evidence type="ECO:0000256" key="9">
    <source>
        <dbReference type="ARBA" id="ARBA00022605"/>
    </source>
</evidence>
<evidence type="ECO:0000256" key="13">
    <source>
        <dbReference type="ARBA" id="ARBA00023027"/>
    </source>
</evidence>
<evidence type="ECO:0000256" key="7">
    <source>
        <dbReference type="ARBA" id="ARBA00022430"/>
    </source>
</evidence>
<keyword evidence="14 16" id="KW-0100">Branched-chain amino acid biosynthesis</keyword>
<dbReference type="SUPFAM" id="SSF53659">
    <property type="entry name" value="Isocitrate/Isopropylmalate dehydrogenase-like"/>
    <property type="match status" value="1"/>
</dbReference>
<evidence type="ECO:0000256" key="10">
    <source>
        <dbReference type="ARBA" id="ARBA00022723"/>
    </source>
</evidence>
<evidence type="ECO:0000256" key="4">
    <source>
        <dbReference type="ARBA" id="ARBA00004762"/>
    </source>
</evidence>
<comment type="function">
    <text evidence="15 16 17">Catalyzes the oxidation of 3-carboxy-2-hydroxy-4-methylpentanoate (3-isopropylmalate) to 3-carboxy-4-methyl-2-oxopentanoate. The product decarboxylates to 4-methyl-2 oxopentanoate.</text>
</comment>
<comment type="cofactor">
    <cofactor evidence="16 17">
        <name>Mg(2+)</name>
        <dbReference type="ChEBI" id="CHEBI:18420"/>
    </cofactor>
    <cofactor evidence="16 17">
        <name>Mn(2+)</name>
        <dbReference type="ChEBI" id="CHEBI:29035"/>
    </cofactor>
    <text evidence="16 17">Binds 1 Mg(2+) or Mn(2+) ion per subunit.</text>
</comment>
<evidence type="ECO:0000256" key="16">
    <source>
        <dbReference type="HAMAP-Rule" id="MF_01033"/>
    </source>
</evidence>
<evidence type="ECO:0000256" key="12">
    <source>
        <dbReference type="ARBA" id="ARBA00023002"/>
    </source>
</evidence>
<evidence type="ECO:0000313" key="20">
    <source>
        <dbReference type="Proteomes" id="UP000184241"/>
    </source>
</evidence>
<keyword evidence="11 16" id="KW-0460">Magnesium</keyword>
<dbReference type="HAMAP" id="MF_01033">
    <property type="entry name" value="LeuB_type1"/>
    <property type="match status" value="1"/>
</dbReference>
<dbReference type="InterPro" id="IPR024084">
    <property type="entry name" value="IsoPropMal-DH-like_dom"/>
</dbReference>
<dbReference type="GO" id="GO:0009098">
    <property type="term" value="P:L-leucine biosynthetic process"/>
    <property type="evidence" value="ECO:0007669"/>
    <property type="project" value="UniProtKB-UniRule"/>
</dbReference>
<reference evidence="19 20" key="1">
    <citation type="submission" date="2016-11" db="EMBL/GenBank/DDBJ databases">
        <authorList>
            <person name="Jaros S."/>
            <person name="Januszkiewicz K."/>
            <person name="Wedrychowicz H."/>
        </authorList>
    </citation>
    <scope>NUCLEOTIDE SEQUENCE [LARGE SCALE GENOMIC DNA]</scope>
    <source>
        <strain evidence="19 20">DSM 6191</strain>
    </source>
</reference>
<dbReference type="InterPro" id="IPR019818">
    <property type="entry name" value="IsoCit/isopropylmalate_DH_CS"/>
</dbReference>
<evidence type="ECO:0000256" key="17">
    <source>
        <dbReference type="RuleBase" id="RU004445"/>
    </source>
</evidence>
<evidence type="ECO:0000313" key="19">
    <source>
        <dbReference type="EMBL" id="SHI27932.1"/>
    </source>
</evidence>
<keyword evidence="10 16" id="KW-0479">Metal-binding</keyword>
<dbReference type="RefSeq" id="WP_073021427.1">
    <property type="nucleotide sequence ID" value="NZ_FQXU01000011.1"/>
</dbReference>
<evidence type="ECO:0000256" key="3">
    <source>
        <dbReference type="ARBA" id="ARBA00004496"/>
    </source>
</evidence>
<feature type="binding site" evidence="16">
    <location>
        <position position="106"/>
    </location>
    <ligand>
        <name>substrate</name>
    </ligand>
</feature>
<feature type="site" description="Important for catalysis" evidence="16">
    <location>
        <position position="191"/>
    </location>
</feature>
<feature type="binding site" evidence="16">
    <location>
        <position position="96"/>
    </location>
    <ligand>
        <name>substrate</name>
    </ligand>
</feature>
<keyword evidence="12 16" id="KW-0560">Oxidoreductase</keyword>
<dbReference type="GO" id="GO:0051287">
    <property type="term" value="F:NAD binding"/>
    <property type="evidence" value="ECO:0007669"/>
    <property type="project" value="InterPro"/>
</dbReference>
<keyword evidence="13 16" id="KW-0520">NAD</keyword>
<dbReference type="UniPathway" id="UPA00048">
    <property type="reaction ID" value="UER00072"/>
</dbReference>
<dbReference type="AlphaFoldDB" id="A0A1M5ZUP9"/>
<dbReference type="NCBIfam" id="TIGR00169">
    <property type="entry name" value="leuB"/>
    <property type="match status" value="1"/>
</dbReference>
<dbReference type="InterPro" id="IPR004429">
    <property type="entry name" value="Isopropylmalate_DH"/>
</dbReference>
<comment type="pathway">
    <text evidence="4 16 17">Amino-acid biosynthesis; L-leucine biosynthesis; L-leucine from 3-methyl-2-oxobutanoate: step 3/4.</text>
</comment>
<sequence>MEYKVAVIPGDGIGPEVIEETVKVLNVIGDKYSHKFNYEYVLAGGIAIDEKGTPLPEETLEVCKNSDAVLLGAVGGPKWDDPTAKIRPEQALLGLRGGLNLYCNLRPAVLYSSLRDASPLKDSIIGDGIDICVIRELTGGIYFGERALWKEGEEEIATDTEKYSTSEVKRIAKIAFETAMKRNKKVTSVDKANILESSRLWRRVVEEVHKDYPEVTLEHMYVDNASMQLVRNPRGFDVILTSNIFGDILSDEASMITGSIGMLPSASLGENSFGMYEPIHGSAPDIAGKGVANPLATILSSAMMLKFTFGLVEEAELIEKAVEKVLEEGYRTGDIMSEGMKLIGTKEMGELVVNYIKEGK</sequence>
<comment type="subunit">
    <text evidence="6 16 17">Homodimer.</text>
</comment>
<feature type="binding site" evidence="16">
    <location>
        <begin position="76"/>
        <end position="89"/>
    </location>
    <ligand>
        <name>NAD(+)</name>
        <dbReference type="ChEBI" id="CHEBI:57540"/>
    </ligand>
</feature>
<accession>A0A1M5ZUP9</accession>
<dbReference type="EMBL" id="FQXU01000011">
    <property type="protein sequence ID" value="SHI27932.1"/>
    <property type="molecule type" value="Genomic_DNA"/>
</dbReference>
<feature type="site" description="Important for catalysis" evidence="16">
    <location>
        <position position="142"/>
    </location>
</feature>
<keyword evidence="8 16" id="KW-0963">Cytoplasm</keyword>
<name>A0A1M5ZUP9_9CLOT</name>
<dbReference type="FunFam" id="3.40.718.10:FF:000028">
    <property type="entry name" value="3-isopropylmalate dehydrogenase"/>
    <property type="match status" value="1"/>
</dbReference>
<dbReference type="GO" id="GO:0000287">
    <property type="term" value="F:magnesium ion binding"/>
    <property type="evidence" value="ECO:0007669"/>
    <property type="project" value="InterPro"/>
</dbReference>
<dbReference type="EC" id="1.1.1.85" evidence="16"/>
<dbReference type="Pfam" id="PF00180">
    <property type="entry name" value="Iso_dh"/>
    <property type="match status" value="1"/>
</dbReference>
<evidence type="ECO:0000256" key="5">
    <source>
        <dbReference type="ARBA" id="ARBA00008319"/>
    </source>
</evidence>
<feature type="binding site" evidence="16">
    <location>
        <position position="247"/>
    </location>
    <ligand>
        <name>Mg(2+)</name>
        <dbReference type="ChEBI" id="CHEBI:18420"/>
    </ligand>
</feature>
<feature type="binding site" evidence="16">
    <location>
        <position position="135"/>
    </location>
    <ligand>
        <name>substrate</name>
    </ligand>
</feature>
<dbReference type="PANTHER" id="PTHR42979:SF1">
    <property type="entry name" value="3-ISOPROPYLMALATE DEHYDROGENASE"/>
    <property type="match status" value="1"/>
</dbReference>
<dbReference type="Gene3D" id="3.40.718.10">
    <property type="entry name" value="Isopropylmalate Dehydrogenase"/>
    <property type="match status" value="1"/>
</dbReference>
<feature type="binding site" evidence="16">
    <location>
        <begin position="281"/>
        <end position="293"/>
    </location>
    <ligand>
        <name>NAD(+)</name>
        <dbReference type="ChEBI" id="CHEBI:57540"/>
    </ligand>
</feature>
<dbReference type="PROSITE" id="PS00470">
    <property type="entry name" value="IDH_IMDH"/>
    <property type="match status" value="1"/>
</dbReference>
<feature type="binding site" evidence="16">
    <location>
        <position position="223"/>
    </location>
    <ligand>
        <name>Mg(2+)</name>
        <dbReference type="ChEBI" id="CHEBI:18420"/>
    </ligand>
</feature>
<evidence type="ECO:0000256" key="14">
    <source>
        <dbReference type="ARBA" id="ARBA00023304"/>
    </source>
</evidence>
<dbReference type="SMART" id="SM01329">
    <property type="entry name" value="Iso_dh"/>
    <property type="match status" value="1"/>
</dbReference>
<evidence type="ECO:0000256" key="8">
    <source>
        <dbReference type="ARBA" id="ARBA00022490"/>
    </source>
</evidence>
<feature type="binding site" evidence="16">
    <location>
        <position position="251"/>
    </location>
    <ligand>
        <name>Mg(2+)</name>
        <dbReference type="ChEBI" id="CHEBI:18420"/>
    </ligand>
</feature>
<evidence type="ECO:0000256" key="6">
    <source>
        <dbReference type="ARBA" id="ARBA00011738"/>
    </source>
</evidence>
<protein>
    <recommendedName>
        <fullName evidence="16">3-isopropylmalate dehydrogenase</fullName>
        <ecNumber evidence="16">1.1.1.85</ecNumber>
    </recommendedName>
    <alternativeName>
        <fullName evidence="16">3-IPM-DH</fullName>
    </alternativeName>
    <alternativeName>
        <fullName evidence="16">Beta-IPM dehydrogenase</fullName>
        <shortName evidence="16">IMDH</shortName>
    </alternativeName>
</protein>
<keyword evidence="16" id="KW-0464">Manganese</keyword>
<dbReference type="GO" id="GO:0003862">
    <property type="term" value="F:3-isopropylmalate dehydrogenase activity"/>
    <property type="evidence" value="ECO:0007669"/>
    <property type="project" value="UniProtKB-UniRule"/>
</dbReference>
<keyword evidence="9 16" id="KW-0028">Amino-acid biosynthesis</keyword>
<evidence type="ECO:0000259" key="18">
    <source>
        <dbReference type="SMART" id="SM01329"/>
    </source>
</evidence>
<proteinExistence type="inferred from homology"/>
<feature type="binding site" evidence="16">
    <location>
        <position position="223"/>
    </location>
    <ligand>
        <name>substrate</name>
    </ligand>
</feature>
<organism evidence="19 20">
    <name type="scientific">Clostridium intestinale DSM 6191</name>
    <dbReference type="NCBI Taxonomy" id="1121320"/>
    <lineage>
        <taxon>Bacteria</taxon>
        <taxon>Bacillati</taxon>
        <taxon>Bacillota</taxon>
        <taxon>Clostridia</taxon>
        <taxon>Eubacteriales</taxon>
        <taxon>Clostridiaceae</taxon>
        <taxon>Clostridium</taxon>
    </lineage>
</organism>
<comment type="similarity">
    <text evidence="5 16">Belongs to the isocitrate and isopropylmalate dehydrogenases family. LeuB type 1 subfamily.</text>
</comment>
<comment type="cofactor">
    <cofactor evidence="2">
        <name>Mn(2+)</name>
        <dbReference type="ChEBI" id="CHEBI:29035"/>
    </cofactor>
</comment>
<evidence type="ECO:0000256" key="2">
    <source>
        <dbReference type="ARBA" id="ARBA00001936"/>
    </source>
</evidence>
<dbReference type="Proteomes" id="UP000184241">
    <property type="component" value="Unassembled WGS sequence"/>
</dbReference>
<comment type="catalytic activity">
    <reaction evidence="1 16 17">
        <text>(2R,3S)-3-isopropylmalate + NAD(+) = 4-methyl-2-oxopentanoate + CO2 + NADH</text>
        <dbReference type="Rhea" id="RHEA:32271"/>
        <dbReference type="ChEBI" id="CHEBI:16526"/>
        <dbReference type="ChEBI" id="CHEBI:17865"/>
        <dbReference type="ChEBI" id="CHEBI:35121"/>
        <dbReference type="ChEBI" id="CHEBI:57540"/>
        <dbReference type="ChEBI" id="CHEBI:57945"/>
        <dbReference type="EC" id="1.1.1.85"/>
    </reaction>
</comment>
<evidence type="ECO:0000256" key="1">
    <source>
        <dbReference type="ARBA" id="ARBA00000624"/>
    </source>
</evidence>
<feature type="domain" description="Isopropylmalate dehydrogenase-like" evidence="18">
    <location>
        <begin position="4"/>
        <end position="352"/>
    </location>
</feature>
<keyword evidence="7 16" id="KW-0432">Leucine biosynthesis</keyword>